<organism evidence="2">
    <name type="scientific">uncultured Desulfovibrio sp</name>
    <dbReference type="NCBI Taxonomy" id="167968"/>
    <lineage>
        <taxon>Bacteria</taxon>
        <taxon>Pseudomonadati</taxon>
        <taxon>Thermodesulfobacteriota</taxon>
        <taxon>Desulfovibrionia</taxon>
        <taxon>Desulfovibrionales</taxon>
        <taxon>Desulfovibrionaceae</taxon>
        <taxon>Desulfovibrio</taxon>
        <taxon>environmental samples</taxon>
    </lineage>
</organism>
<sequence>MPTGNMLKPWPLLAGYICLSGGAFALWVPILGLLPLPVLPCAFVARRIAMARQDIVAAEHARWQLRTFWLLFLLLVTLMGLFAAVGIVFSEAAVLDLVEGIGDAYSANQIDMGVVLERFWAIGEIRYFTWAGLLWLVLAQVWPLKRILQGIWALFAGCVPTGPGRGVKCLALVVAFAVQGGILAFILGT</sequence>
<name>A0A212L5P2_9BACT</name>
<dbReference type="RefSeq" id="WP_179980412.1">
    <property type="nucleotide sequence ID" value="NZ_LT608333.1"/>
</dbReference>
<feature type="transmembrane region" description="Helical" evidence="1">
    <location>
        <begin position="68"/>
        <end position="89"/>
    </location>
</feature>
<gene>
    <name evidence="2" type="ORF">KL86DES1_20889</name>
</gene>
<feature type="transmembrane region" description="Helical" evidence="1">
    <location>
        <begin position="127"/>
        <end position="148"/>
    </location>
</feature>
<dbReference type="EMBL" id="FMJC01000002">
    <property type="protein sequence ID" value="SCM72871.1"/>
    <property type="molecule type" value="Genomic_DNA"/>
</dbReference>
<keyword evidence="1" id="KW-0812">Transmembrane</keyword>
<reference evidence="2" key="1">
    <citation type="submission" date="2016-08" db="EMBL/GenBank/DDBJ databases">
        <authorList>
            <person name="Seilhamer J.J."/>
        </authorList>
    </citation>
    <scope>NUCLEOTIDE SEQUENCE</scope>
    <source>
        <strain evidence="2">86-1</strain>
    </source>
</reference>
<keyword evidence="1" id="KW-1133">Transmembrane helix</keyword>
<evidence type="ECO:0000313" key="2">
    <source>
        <dbReference type="EMBL" id="SCM72871.1"/>
    </source>
</evidence>
<dbReference type="AlphaFoldDB" id="A0A212L5P2"/>
<feature type="transmembrane region" description="Helical" evidence="1">
    <location>
        <begin position="169"/>
        <end position="188"/>
    </location>
</feature>
<keyword evidence="1" id="KW-0472">Membrane</keyword>
<protein>
    <submittedName>
        <fullName evidence="2">Uncharacterized protein</fullName>
    </submittedName>
</protein>
<evidence type="ECO:0000256" key="1">
    <source>
        <dbReference type="SAM" id="Phobius"/>
    </source>
</evidence>
<feature type="transmembrane region" description="Helical" evidence="1">
    <location>
        <begin position="12"/>
        <end position="45"/>
    </location>
</feature>
<accession>A0A212L5P2</accession>
<proteinExistence type="predicted"/>